<dbReference type="PANTHER" id="PTHR21237">
    <property type="entry name" value="GRPE PROTEIN"/>
    <property type="match status" value="1"/>
</dbReference>
<keyword evidence="5 10" id="KW-0346">Stress response</keyword>
<name>U2KL58_9FIRM</name>
<comment type="subunit">
    <text evidence="3 10">Homodimer.</text>
</comment>
<dbReference type="Proteomes" id="UP000016662">
    <property type="component" value="Unassembled WGS sequence"/>
</dbReference>
<protein>
    <recommendedName>
        <fullName evidence="8 10">Protein GrpE</fullName>
    </recommendedName>
    <alternativeName>
        <fullName evidence="9 10">HSP-70 cofactor</fullName>
    </alternativeName>
</protein>
<gene>
    <name evidence="10" type="primary">grpE</name>
    <name evidence="14" type="ORF">RUMCAL_02333</name>
</gene>
<comment type="subcellular location">
    <subcellularLocation>
        <location evidence="1 10">Cytoplasm</location>
    </subcellularLocation>
</comment>
<evidence type="ECO:0000256" key="7">
    <source>
        <dbReference type="ARBA" id="ARBA00053401"/>
    </source>
</evidence>
<dbReference type="AlphaFoldDB" id="U2KL58"/>
<evidence type="ECO:0000256" key="11">
    <source>
        <dbReference type="RuleBase" id="RU000639"/>
    </source>
</evidence>
<organism evidence="14 15">
    <name type="scientific">Ruminococcus callidus ATCC 27760</name>
    <dbReference type="NCBI Taxonomy" id="411473"/>
    <lineage>
        <taxon>Bacteria</taxon>
        <taxon>Bacillati</taxon>
        <taxon>Bacillota</taxon>
        <taxon>Clostridia</taxon>
        <taxon>Eubacteriales</taxon>
        <taxon>Oscillospiraceae</taxon>
        <taxon>Ruminococcus</taxon>
    </lineage>
</organism>
<evidence type="ECO:0000256" key="13">
    <source>
        <dbReference type="SAM" id="MobiDB-lite"/>
    </source>
</evidence>
<dbReference type="Pfam" id="PF01025">
    <property type="entry name" value="GrpE"/>
    <property type="match status" value="1"/>
</dbReference>
<dbReference type="PROSITE" id="PS01071">
    <property type="entry name" value="GRPE"/>
    <property type="match status" value="1"/>
</dbReference>
<evidence type="ECO:0000256" key="12">
    <source>
        <dbReference type="RuleBase" id="RU004478"/>
    </source>
</evidence>
<evidence type="ECO:0000256" key="10">
    <source>
        <dbReference type="HAMAP-Rule" id="MF_01151"/>
    </source>
</evidence>
<dbReference type="HAMAP" id="MF_01151">
    <property type="entry name" value="GrpE"/>
    <property type="match status" value="1"/>
</dbReference>
<dbReference type="RefSeq" id="WP_021680494.1">
    <property type="nucleotide sequence ID" value="NZ_KI260293.1"/>
</dbReference>
<dbReference type="InterPro" id="IPR013805">
    <property type="entry name" value="GrpE_CC"/>
</dbReference>
<dbReference type="SUPFAM" id="SSF58014">
    <property type="entry name" value="Coiled-coil domain of nucleotide exchange factor GrpE"/>
    <property type="match status" value="1"/>
</dbReference>
<evidence type="ECO:0000313" key="14">
    <source>
        <dbReference type="EMBL" id="ERJ93017.1"/>
    </source>
</evidence>
<evidence type="ECO:0000256" key="5">
    <source>
        <dbReference type="ARBA" id="ARBA00023016"/>
    </source>
</evidence>
<dbReference type="SUPFAM" id="SSF51064">
    <property type="entry name" value="Head domain of nucleotide exchange factor GrpE"/>
    <property type="match status" value="1"/>
</dbReference>
<evidence type="ECO:0000256" key="2">
    <source>
        <dbReference type="ARBA" id="ARBA00009054"/>
    </source>
</evidence>
<feature type="compositionally biased region" description="Basic and acidic residues" evidence="13">
    <location>
        <begin position="35"/>
        <end position="47"/>
    </location>
</feature>
<dbReference type="HOGENOM" id="CLU_057217_5_0_9"/>
<comment type="function">
    <text evidence="7 10 11">Participates actively in the response to hyperosmotic and heat shock by preventing the aggregation of stress-denatured proteins, in association with DnaK and GrpE. It is the nucleotide exchange factor for DnaK and may function as a thermosensor. Unfolded proteins bind initially to DnaJ; upon interaction with the DnaJ-bound protein, DnaK hydrolyzes its bound ATP, resulting in the formation of a stable complex. GrpE releases ADP from DnaK; ATP binding to DnaK triggers the release of the substrate protein, thus completing the reaction cycle. Several rounds of ATP-dependent interactions between DnaJ, DnaK and GrpE are required for fully efficient folding.</text>
</comment>
<dbReference type="InterPro" id="IPR009012">
    <property type="entry name" value="GrpE_head"/>
</dbReference>
<dbReference type="STRING" id="411473.RUMCAL_02333"/>
<feature type="region of interest" description="Disordered" evidence="13">
    <location>
        <begin position="1"/>
        <end position="56"/>
    </location>
</feature>
<evidence type="ECO:0000256" key="6">
    <source>
        <dbReference type="ARBA" id="ARBA00023186"/>
    </source>
</evidence>
<dbReference type="GO" id="GO:0051087">
    <property type="term" value="F:protein-folding chaperone binding"/>
    <property type="evidence" value="ECO:0007669"/>
    <property type="project" value="InterPro"/>
</dbReference>
<dbReference type="EMBL" id="AWVF01000290">
    <property type="protein sequence ID" value="ERJ93017.1"/>
    <property type="molecule type" value="Genomic_DNA"/>
</dbReference>
<proteinExistence type="inferred from homology"/>
<reference evidence="14 15" key="1">
    <citation type="submission" date="2013-07" db="EMBL/GenBank/DDBJ databases">
        <authorList>
            <person name="Weinstock G."/>
            <person name="Sodergren E."/>
            <person name="Wylie T."/>
            <person name="Fulton L."/>
            <person name="Fulton R."/>
            <person name="Fronick C."/>
            <person name="O'Laughlin M."/>
            <person name="Godfrey J."/>
            <person name="Miner T."/>
            <person name="Herter B."/>
            <person name="Appelbaum E."/>
            <person name="Cordes M."/>
            <person name="Lek S."/>
            <person name="Wollam A."/>
            <person name="Pepin K.H."/>
            <person name="Palsikar V.B."/>
            <person name="Mitreva M."/>
            <person name="Wilson R.K."/>
        </authorList>
    </citation>
    <scope>NUCLEOTIDE SEQUENCE [LARGE SCALE GENOMIC DNA]</scope>
    <source>
        <strain evidence="14 15">ATCC 27760</strain>
    </source>
</reference>
<dbReference type="GO" id="GO:0000774">
    <property type="term" value="F:adenyl-nucleotide exchange factor activity"/>
    <property type="evidence" value="ECO:0007669"/>
    <property type="project" value="InterPro"/>
</dbReference>
<evidence type="ECO:0000256" key="9">
    <source>
        <dbReference type="ARBA" id="ARBA00076414"/>
    </source>
</evidence>
<dbReference type="GO" id="GO:0051082">
    <property type="term" value="F:unfolded protein binding"/>
    <property type="evidence" value="ECO:0007669"/>
    <property type="project" value="TreeGrafter"/>
</dbReference>
<comment type="caution">
    <text evidence="14">The sequence shown here is derived from an EMBL/GenBank/DDBJ whole genome shotgun (WGS) entry which is preliminary data.</text>
</comment>
<dbReference type="PRINTS" id="PR00773">
    <property type="entry name" value="GRPEPROTEIN"/>
</dbReference>
<evidence type="ECO:0000313" key="15">
    <source>
        <dbReference type="Proteomes" id="UP000016662"/>
    </source>
</evidence>
<evidence type="ECO:0000256" key="8">
    <source>
        <dbReference type="ARBA" id="ARBA00072274"/>
    </source>
</evidence>
<evidence type="ECO:0000256" key="3">
    <source>
        <dbReference type="ARBA" id="ARBA00011738"/>
    </source>
</evidence>
<dbReference type="FunFam" id="2.30.22.10:FF:000001">
    <property type="entry name" value="Protein GrpE"/>
    <property type="match status" value="1"/>
</dbReference>
<comment type="similarity">
    <text evidence="2 10 12">Belongs to the GrpE family.</text>
</comment>
<keyword evidence="6 10" id="KW-0143">Chaperone</keyword>
<dbReference type="GO" id="GO:0042803">
    <property type="term" value="F:protein homodimerization activity"/>
    <property type="evidence" value="ECO:0007669"/>
    <property type="project" value="InterPro"/>
</dbReference>
<dbReference type="GO" id="GO:0005737">
    <property type="term" value="C:cytoplasm"/>
    <property type="evidence" value="ECO:0007669"/>
    <property type="project" value="UniProtKB-SubCell"/>
</dbReference>
<dbReference type="OrthoDB" id="9812586at2"/>
<dbReference type="Gene3D" id="3.90.20.20">
    <property type="match status" value="1"/>
</dbReference>
<feature type="compositionally biased region" description="Basic and acidic residues" evidence="13">
    <location>
        <begin position="1"/>
        <end position="24"/>
    </location>
</feature>
<dbReference type="NCBIfam" id="NF010738">
    <property type="entry name" value="PRK14140.1"/>
    <property type="match status" value="1"/>
</dbReference>
<dbReference type="PANTHER" id="PTHR21237:SF23">
    <property type="entry name" value="GRPE PROTEIN HOMOLOG, MITOCHONDRIAL"/>
    <property type="match status" value="1"/>
</dbReference>
<evidence type="ECO:0000256" key="1">
    <source>
        <dbReference type="ARBA" id="ARBA00004496"/>
    </source>
</evidence>
<dbReference type="Gene3D" id="2.30.22.10">
    <property type="entry name" value="Head domain of nucleotide exchange factor GrpE"/>
    <property type="match status" value="1"/>
</dbReference>
<sequence length="201" mass="22572">MADEKETKKPETEAQQPEDAKTENAPEEAAAPEAKAGETKAADGKDDKKKKKKDLKDALAQKEAELAEQKDQHLRLMAEYQNYRNRTTEEKKKIYGDAKVDCVKELLNVMDTFERALEAPCADENYKKGVKLTFTQIQKAFEKLGVTEVAALGETFDPNLHNAIKQVDDSDYESDKVCEVFQKGYLLGDRLIRPAMVAVSV</sequence>
<keyword evidence="4 10" id="KW-0963">Cytoplasm</keyword>
<dbReference type="CDD" id="cd00446">
    <property type="entry name" value="GrpE"/>
    <property type="match status" value="1"/>
</dbReference>
<accession>U2KL58</accession>
<evidence type="ECO:0000256" key="4">
    <source>
        <dbReference type="ARBA" id="ARBA00022490"/>
    </source>
</evidence>
<dbReference type="InterPro" id="IPR000740">
    <property type="entry name" value="GrpE"/>
</dbReference>
<dbReference type="GO" id="GO:0006457">
    <property type="term" value="P:protein folding"/>
    <property type="evidence" value="ECO:0007669"/>
    <property type="project" value="InterPro"/>
</dbReference>
<dbReference type="eggNOG" id="COG0576">
    <property type="taxonomic scope" value="Bacteria"/>
</dbReference>
<keyword evidence="15" id="KW-1185">Reference proteome</keyword>
<dbReference type="PATRIC" id="fig|411473.3.peg.1937"/>